<dbReference type="RefSeq" id="WP_187588305.1">
    <property type="nucleotide sequence ID" value="NZ_JACLHY010000036.1"/>
</dbReference>
<gene>
    <name evidence="1" type="ORF">H4O18_20885</name>
</gene>
<dbReference type="SUPFAM" id="SSF53756">
    <property type="entry name" value="UDP-Glycosyltransferase/glycogen phosphorylase"/>
    <property type="match status" value="1"/>
</dbReference>
<protein>
    <submittedName>
        <fullName evidence="1">Glycosyltransferase</fullName>
    </submittedName>
</protein>
<dbReference type="Pfam" id="PF13692">
    <property type="entry name" value="Glyco_trans_1_4"/>
    <property type="match status" value="1"/>
</dbReference>
<dbReference type="Proteomes" id="UP000618952">
    <property type="component" value="Unassembled WGS sequence"/>
</dbReference>
<sequence length="373" mass="42877">MNKSLVYISTIQFGYHIDAYKHCQYLKEDFKITFICFDYGYQKIKEIGIEIIYVPWKGSYVSKGIDFMKSCLKLIKSRKVDFIFAVYFPLVSLFKTLSPNKNIILDIRTGSINTSRKNRIITNNLIRFESFFFKKISVISESLALNLKLNMKKVFILPLGSDILSTKSKSFDSLRLFYIGTLDGRNIHQSIFGLKLFLDKFSDNNINVSYDIVGYGTEAVENKLKKAIEDTGLQKLVVFYGRKTHEESKYFFDNCNIGVSHIPITEYYDCQPPTKTFEYINAGMVCIATETQENKKIVNADNGVLCKDSPEGFCKALSEVSKDLVKWDSKIIRKTQSNSTWATISKNLKNYILNSDPKNYSAEKSKNHKTNTF</sequence>
<reference evidence="1 2" key="1">
    <citation type="submission" date="2020-08" db="EMBL/GenBank/DDBJ databases">
        <title>Arenibacter gaetbuli sp. nov., isolated from a sand dune.</title>
        <authorList>
            <person name="Park S."/>
            <person name="Yoon J.-H."/>
        </authorList>
    </citation>
    <scope>NUCLEOTIDE SEQUENCE [LARGE SCALE GENOMIC DNA]</scope>
    <source>
        <strain evidence="1 2">BSSL-BM3</strain>
    </source>
</reference>
<keyword evidence="2" id="KW-1185">Reference proteome</keyword>
<comment type="caution">
    <text evidence="1">The sequence shown here is derived from an EMBL/GenBank/DDBJ whole genome shotgun (WGS) entry which is preliminary data.</text>
</comment>
<proteinExistence type="predicted"/>
<name>A0ABR7QTF9_9FLAO</name>
<organism evidence="1 2">
    <name type="scientific">Arenibacter arenosicollis</name>
    <dbReference type="NCBI Taxonomy" id="2762274"/>
    <lineage>
        <taxon>Bacteria</taxon>
        <taxon>Pseudomonadati</taxon>
        <taxon>Bacteroidota</taxon>
        <taxon>Flavobacteriia</taxon>
        <taxon>Flavobacteriales</taxon>
        <taxon>Flavobacteriaceae</taxon>
        <taxon>Arenibacter</taxon>
    </lineage>
</organism>
<dbReference type="Gene3D" id="3.40.50.2000">
    <property type="entry name" value="Glycogen Phosphorylase B"/>
    <property type="match status" value="2"/>
</dbReference>
<accession>A0ABR7QTF9</accession>
<evidence type="ECO:0000313" key="1">
    <source>
        <dbReference type="EMBL" id="MBC8770463.1"/>
    </source>
</evidence>
<dbReference type="EMBL" id="JACLHY010000036">
    <property type="protein sequence ID" value="MBC8770463.1"/>
    <property type="molecule type" value="Genomic_DNA"/>
</dbReference>
<evidence type="ECO:0000313" key="2">
    <source>
        <dbReference type="Proteomes" id="UP000618952"/>
    </source>
</evidence>